<proteinExistence type="predicted"/>
<feature type="compositionally biased region" description="Polar residues" evidence="2">
    <location>
        <begin position="406"/>
        <end position="437"/>
    </location>
</feature>
<gene>
    <name evidence="3" type="ORF">CYLTODRAFT_492368</name>
</gene>
<evidence type="ECO:0000256" key="1">
    <source>
        <dbReference type="SAM" id="Coils"/>
    </source>
</evidence>
<feature type="compositionally biased region" description="Basic and acidic residues" evidence="2">
    <location>
        <begin position="492"/>
        <end position="509"/>
    </location>
</feature>
<sequence>MPPTKSAWLDWHNLKPYSRRGKGEGQTMMASSVFKRKETTNATCMCIVATQAEITAAKNTQLLLARIHSGERSLADEKAKLADQRKMNSAILQELESSKTKIAHLEQSEERLFQQVAVTERRREDAQERLDSTIEEMDLLRDRIGELDTKHARIQDELDRVCSERDLLLQRPFYDSECVAQAEAKYAAMECRVREMETGDICVQRKLQAFKGFAFIVLSLLVSTARASAIPPFVNDQIPRICEMAVRLGIDLNSCTNLGRDGWTQGPTNNMAAAINEVDALSRLASSRQQGTFIQSIFDGGVYQAQLASTNGNGGGQCQVYTSDGSASPGYQNLTQANHFCETTALNTQPTFIGISVQEPLEPKVNSTPSSDSVPFGQQTPTDTQSNIGVSTTGATLSQGDEHMNAESSTGIVNNDSIPSQPQTITSTTRALPTANASRPRGVPVTAPPVNFSPTTTTTQPTPTEDKPPRKLTSDEEWMLAMGIDAKDLADLAKQQAKIEDRSHPEDRPIPAAKPA</sequence>
<organism evidence="3 4">
    <name type="scientific">Cylindrobasidium torrendii FP15055 ss-10</name>
    <dbReference type="NCBI Taxonomy" id="1314674"/>
    <lineage>
        <taxon>Eukaryota</taxon>
        <taxon>Fungi</taxon>
        <taxon>Dikarya</taxon>
        <taxon>Basidiomycota</taxon>
        <taxon>Agaricomycotina</taxon>
        <taxon>Agaricomycetes</taxon>
        <taxon>Agaricomycetidae</taxon>
        <taxon>Agaricales</taxon>
        <taxon>Marasmiineae</taxon>
        <taxon>Physalacriaceae</taxon>
        <taxon>Cylindrobasidium</taxon>
    </lineage>
</organism>
<keyword evidence="1" id="KW-0175">Coiled coil</keyword>
<feature type="compositionally biased region" description="Low complexity" evidence="2">
    <location>
        <begin position="448"/>
        <end position="463"/>
    </location>
</feature>
<accession>A0A0D7B5C9</accession>
<feature type="coiled-coil region" evidence="1">
    <location>
        <begin position="109"/>
        <end position="199"/>
    </location>
</feature>
<dbReference type="EMBL" id="KN880592">
    <property type="protein sequence ID" value="KIY65394.1"/>
    <property type="molecule type" value="Genomic_DNA"/>
</dbReference>
<feature type="region of interest" description="Disordered" evidence="2">
    <location>
        <begin position="362"/>
        <end position="472"/>
    </location>
</feature>
<evidence type="ECO:0000313" key="4">
    <source>
        <dbReference type="Proteomes" id="UP000054007"/>
    </source>
</evidence>
<evidence type="ECO:0000313" key="3">
    <source>
        <dbReference type="EMBL" id="KIY65394.1"/>
    </source>
</evidence>
<name>A0A0D7B5C9_9AGAR</name>
<dbReference type="Proteomes" id="UP000054007">
    <property type="component" value="Unassembled WGS sequence"/>
</dbReference>
<keyword evidence="4" id="KW-1185">Reference proteome</keyword>
<reference evidence="3 4" key="1">
    <citation type="journal article" date="2015" name="Fungal Genet. Biol.">
        <title>Evolution of novel wood decay mechanisms in Agaricales revealed by the genome sequences of Fistulina hepatica and Cylindrobasidium torrendii.</title>
        <authorList>
            <person name="Floudas D."/>
            <person name="Held B.W."/>
            <person name="Riley R."/>
            <person name="Nagy L.G."/>
            <person name="Koehler G."/>
            <person name="Ransdell A.S."/>
            <person name="Younus H."/>
            <person name="Chow J."/>
            <person name="Chiniquy J."/>
            <person name="Lipzen A."/>
            <person name="Tritt A."/>
            <person name="Sun H."/>
            <person name="Haridas S."/>
            <person name="LaButti K."/>
            <person name="Ohm R.A."/>
            <person name="Kues U."/>
            <person name="Blanchette R.A."/>
            <person name="Grigoriev I.V."/>
            <person name="Minto R.E."/>
            <person name="Hibbett D.S."/>
        </authorList>
    </citation>
    <scope>NUCLEOTIDE SEQUENCE [LARGE SCALE GENOMIC DNA]</scope>
    <source>
        <strain evidence="3 4">FP15055 ss-10</strain>
    </source>
</reference>
<feature type="region of interest" description="Disordered" evidence="2">
    <location>
        <begin position="492"/>
        <end position="516"/>
    </location>
</feature>
<dbReference type="AlphaFoldDB" id="A0A0D7B5C9"/>
<protein>
    <submittedName>
        <fullName evidence="3">Uncharacterized protein</fullName>
    </submittedName>
</protein>
<evidence type="ECO:0000256" key="2">
    <source>
        <dbReference type="SAM" id="MobiDB-lite"/>
    </source>
</evidence>
<feature type="compositionally biased region" description="Polar residues" evidence="2">
    <location>
        <begin position="365"/>
        <end position="399"/>
    </location>
</feature>